<sequence length="307" mass="31740">MRIRRRPQPALQLGSDPTTSTTAPQTPQRSAARSRGWLGAAGGGEDREAKLLHAGADLGHKSGVARRLALPQVRRVSWLSLQLRFLRKLHSRRRWPDLAESVASLWLSAAQDDDNVVADRGGRSMGGAQQHGVGAGDGGHRRFGAVSNGHRSTEQKDGVARAGGVGGKAEPEAKAKAEERAASNGALQLALVPAVAVSGSNGGGGAKKRRGPAVLLEGSRCSRVNGRGWRCSQPTLVGYSLCEHHLGKGRMRSAAAAAAAAAARGRLGRTEHGARTTVPAAVGAASMVTITAAPPPRAEAPPSLPPC</sequence>
<evidence type="ECO:0000256" key="1">
    <source>
        <dbReference type="ARBA" id="ARBA00023242"/>
    </source>
</evidence>
<evidence type="ECO:0000256" key="3">
    <source>
        <dbReference type="SAM" id="MobiDB-lite"/>
    </source>
</evidence>
<dbReference type="EMBL" id="CM008049">
    <property type="protein sequence ID" value="PVH48236.1"/>
    <property type="molecule type" value="Genomic_DNA"/>
</dbReference>
<organism evidence="5">
    <name type="scientific">Panicum hallii</name>
    <dbReference type="NCBI Taxonomy" id="206008"/>
    <lineage>
        <taxon>Eukaryota</taxon>
        <taxon>Viridiplantae</taxon>
        <taxon>Streptophyta</taxon>
        <taxon>Embryophyta</taxon>
        <taxon>Tracheophyta</taxon>
        <taxon>Spermatophyta</taxon>
        <taxon>Magnoliopsida</taxon>
        <taxon>Liliopsida</taxon>
        <taxon>Poales</taxon>
        <taxon>Poaceae</taxon>
        <taxon>PACMAD clade</taxon>
        <taxon>Panicoideae</taxon>
        <taxon>Panicodae</taxon>
        <taxon>Paniceae</taxon>
        <taxon>Panicinae</taxon>
        <taxon>Panicum</taxon>
        <taxon>Panicum sect. Panicum</taxon>
    </lineage>
</organism>
<feature type="region of interest" description="Disordered" evidence="3">
    <location>
        <begin position="124"/>
        <end position="170"/>
    </location>
</feature>
<dbReference type="PANTHER" id="PTHR34122">
    <property type="entry name" value="EXPRESSED PROTEIN-RELATED"/>
    <property type="match status" value="1"/>
</dbReference>
<accession>A0A2T8JEA5</accession>
<feature type="compositionally biased region" description="Low complexity" evidence="3">
    <location>
        <begin position="17"/>
        <end position="28"/>
    </location>
</feature>
<dbReference type="Proteomes" id="UP000243499">
    <property type="component" value="Chromosome 4"/>
</dbReference>
<dbReference type="InterPro" id="IPR014977">
    <property type="entry name" value="WRC_dom"/>
</dbReference>
<evidence type="ECO:0000313" key="5">
    <source>
        <dbReference type="EMBL" id="PVH48236.1"/>
    </source>
</evidence>
<gene>
    <name evidence="5" type="ORF">PAHAL_4G286800</name>
</gene>
<dbReference type="PROSITE" id="PS51667">
    <property type="entry name" value="WRC"/>
    <property type="match status" value="1"/>
</dbReference>
<dbReference type="Pfam" id="PF08879">
    <property type="entry name" value="WRC"/>
    <property type="match status" value="1"/>
</dbReference>
<proteinExistence type="predicted"/>
<reference evidence="5" key="1">
    <citation type="submission" date="2018-04" db="EMBL/GenBank/DDBJ databases">
        <title>WGS assembly of Panicum hallii.</title>
        <authorList>
            <person name="Lovell J."/>
            <person name="Jenkins J."/>
            <person name="Lowry D."/>
            <person name="Mamidi S."/>
            <person name="Sreedasyam A."/>
            <person name="Weng X."/>
            <person name="Barry K."/>
            <person name="Bonette J."/>
            <person name="Campitelli B."/>
            <person name="Daum C."/>
            <person name="Gordon S."/>
            <person name="Gould B."/>
            <person name="Lipzen A."/>
            <person name="Macqueen A."/>
            <person name="Palacio-Mejia J."/>
            <person name="Plott C."/>
            <person name="Shakirov E."/>
            <person name="Shu S."/>
            <person name="Yoshinaga Y."/>
            <person name="Zane M."/>
            <person name="Rokhsar D."/>
            <person name="Grimwood J."/>
            <person name="Schmutz J."/>
            <person name="Juenger T."/>
        </authorList>
    </citation>
    <scope>NUCLEOTIDE SEQUENCE [LARGE SCALE GENOMIC DNA]</scope>
    <source>
        <strain evidence="5">FIL2</strain>
    </source>
</reference>
<dbReference type="AlphaFoldDB" id="A0A2T8JEA5"/>
<dbReference type="Gramene" id="PVH48236">
    <property type="protein sequence ID" value="PVH48236"/>
    <property type="gene ID" value="PAHAL_4G286800"/>
</dbReference>
<evidence type="ECO:0000259" key="4">
    <source>
        <dbReference type="PROSITE" id="PS51667"/>
    </source>
</evidence>
<name>A0A2T8JEA5_9POAL</name>
<feature type="domain" description="WRC" evidence="4">
    <location>
        <begin position="215"/>
        <end position="259"/>
    </location>
</feature>
<comment type="caution">
    <text evidence="2">Lacks conserved residue(s) required for the propagation of feature annotation.</text>
</comment>
<keyword evidence="1" id="KW-0539">Nucleus</keyword>
<feature type="region of interest" description="Disordered" evidence="3">
    <location>
        <begin position="1"/>
        <end position="44"/>
    </location>
</feature>
<evidence type="ECO:0000256" key="2">
    <source>
        <dbReference type="PROSITE-ProRule" id="PRU01002"/>
    </source>
</evidence>
<protein>
    <recommendedName>
        <fullName evidence="4">WRC domain-containing protein</fullName>
    </recommendedName>
</protein>
<dbReference type="PANTHER" id="PTHR34122:SF1">
    <property type="entry name" value="EXPRESSED PROTEIN"/>
    <property type="match status" value="1"/>
</dbReference>